<evidence type="ECO:0000256" key="3">
    <source>
        <dbReference type="ARBA" id="ARBA00022989"/>
    </source>
</evidence>
<dbReference type="RefSeq" id="WP_154366036.1">
    <property type="nucleotide sequence ID" value="NZ_WKJM01000016.1"/>
</dbReference>
<keyword evidence="2 5" id="KW-0812">Transmembrane</keyword>
<keyword evidence="4 5" id="KW-0472">Membrane</keyword>
<feature type="domain" description="Fatty acid hydroxylase" evidence="6">
    <location>
        <begin position="103"/>
        <end position="237"/>
    </location>
</feature>
<accession>A0A6L5QJF0</accession>
<dbReference type="InterPro" id="IPR050307">
    <property type="entry name" value="Sterol_Desaturase_Related"/>
</dbReference>
<feature type="transmembrane region" description="Helical" evidence="5">
    <location>
        <begin position="57"/>
        <end position="80"/>
    </location>
</feature>
<dbReference type="PANTHER" id="PTHR11863">
    <property type="entry name" value="STEROL DESATURASE"/>
    <property type="match status" value="1"/>
</dbReference>
<evidence type="ECO:0000256" key="1">
    <source>
        <dbReference type="ARBA" id="ARBA00004370"/>
    </source>
</evidence>
<feature type="transmembrane region" description="Helical" evidence="5">
    <location>
        <begin position="160"/>
        <end position="186"/>
    </location>
</feature>
<evidence type="ECO:0000256" key="2">
    <source>
        <dbReference type="ARBA" id="ARBA00022692"/>
    </source>
</evidence>
<dbReference type="GO" id="GO:0008610">
    <property type="term" value="P:lipid biosynthetic process"/>
    <property type="evidence" value="ECO:0007669"/>
    <property type="project" value="InterPro"/>
</dbReference>
<feature type="transmembrane region" description="Helical" evidence="5">
    <location>
        <begin position="95"/>
        <end position="115"/>
    </location>
</feature>
<name>A0A6L5QJF0_9BURK</name>
<sequence>MLHHLLPRILFNLQRTVMYYVVIAGLFFALWLWWRARPGKRLPLQAKHAPAAQMRRELFTSIGSVIVFSSYLPILFFLGFGEYTQFYPHIEDHGWPYFFISILLAMVIQDTYFYWTHRLMHHRRLFRWFHRTHHRSTNTNPWSTYSVNPLEAIVDSGAGVLILLILPITSWAILAFSVINTVYAVYTHLGYELYPRALSGHWLGRWINTSTAHNIHHARARYNFSWYFLFWDRMMGTLSPDYEAHYRKAGFRARKE</sequence>
<proteinExistence type="predicted"/>
<comment type="caution">
    <text evidence="7">The sequence shown here is derived from an EMBL/GenBank/DDBJ whole genome shotgun (WGS) entry which is preliminary data.</text>
</comment>
<evidence type="ECO:0000256" key="4">
    <source>
        <dbReference type="ARBA" id="ARBA00023136"/>
    </source>
</evidence>
<feature type="transmembrane region" description="Helical" evidence="5">
    <location>
        <begin position="17"/>
        <end position="36"/>
    </location>
</feature>
<dbReference type="Pfam" id="PF04116">
    <property type="entry name" value="FA_hydroxylase"/>
    <property type="match status" value="1"/>
</dbReference>
<dbReference type="Proteomes" id="UP000481037">
    <property type="component" value="Unassembled WGS sequence"/>
</dbReference>
<organism evidence="7 8">
    <name type="scientific">Duganella alba</name>
    <dbReference type="NCBI Taxonomy" id="2666081"/>
    <lineage>
        <taxon>Bacteria</taxon>
        <taxon>Pseudomonadati</taxon>
        <taxon>Pseudomonadota</taxon>
        <taxon>Betaproteobacteria</taxon>
        <taxon>Burkholderiales</taxon>
        <taxon>Oxalobacteraceae</taxon>
        <taxon>Telluria group</taxon>
        <taxon>Duganella</taxon>
    </lineage>
</organism>
<dbReference type="GO" id="GO:0016491">
    <property type="term" value="F:oxidoreductase activity"/>
    <property type="evidence" value="ECO:0007669"/>
    <property type="project" value="InterPro"/>
</dbReference>
<gene>
    <name evidence="7" type="ORF">GJ697_18910</name>
</gene>
<evidence type="ECO:0000259" key="6">
    <source>
        <dbReference type="Pfam" id="PF04116"/>
    </source>
</evidence>
<reference evidence="7 8" key="1">
    <citation type="submission" date="2019-11" db="EMBL/GenBank/DDBJ databases">
        <title>Novel species isolated from a subtropical stream in China.</title>
        <authorList>
            <person name="Lu H."/>
        </authorList>
    </citation>
    <scope>NUCLEOTIDE SEQUENCE [LARGE SCALE GENOMIC DNA]</scope>
    <source>
        <strain evidence="7 8">FT25W</strain>
    </source>
</reference>
<dbReference type="AlphaFoldDB" id="A0A6L5QJF0"/>
<keyword evidence="3 5" id="KW-1133">Transmembrane helix</keyword>
<keyword evidence="8" id="KW-1185">Reference proteome</keyword>
<dbReference type="GO" id="GO:0016020">
    <property type="term" value="C:membrane"/>
    <property type="evidence" value="ECO:0007669"/>
    <property type="project" value="UniProtKB-SubCell"/>
</dbReference>
<comment type="subcellular location">
    <subcellularLocation>
        <location evidence="1">Membrane</location>
    </subcellularLocation>
</comment>
<evidence type="ECO:0000256" key="5">
    <source>
        <dbReference type="SAM" id="Phobius"/>
    </source>
</evidence>
<evidence type="ECO:0000313" key="8">
    <source>
        <dbReference type="Proteomes" id="UP000481037"/>
    </source>
</evidence>
<dbReference type="GO" id="GO:0005506">
    <property type="term" value="F:iron ion binding"/>
    <property type="evidence" value="ECO:0007669"/>
    <property type="project" value="InterPro"/>
</dbReference>
<dbReference type="InterPro" id="IPR006694">
    <property type="entry name" value="Fatty_acid_hydroxylase"/>
</dbReference>
<evidence type="ECO:0000313" key="7">
    <source>
        <dbReference type="EMBL" id="MRX09913.1"/>
    </source>
</evidence>
<dbReference type="EMBL" id="WKJM01000016">
    <property type="protein sequence ID" value="MRX09913.1"/>
    <property type="molecule type" value="Genomic_DNA"/>
</dbReference>
<protein>
    <submittedName>
        <fullName evidence="7">Sterol desaturase family protein</fullName>
    </submittedName>
</protein>